<name>A0A444F8Z3_ENSVE</name>
<dbReference type="InterPro" id="IPR050307">
    <property type="entry name" value="Sterol_Desaturase_Related"/>
</dbReference>
<protein>
    <submittedName>
        <fullName evidence="1">Uncharacterized protein</fullName>
    </submittedName>
</protein>
<organism evidence="1">
    <name type="scientific">Ensete ventricosum</name>
    <name type="common">Abyssinian banana</name>
    <name type="synonym">Musa ensete</name>
    <dbReference type="NCBI Taxonomy" id="4639"/>
    <lineage>
        <taxon>Eukaryota</taxon>
        <taxon>Viridiplantae</taxon>
        <taxon>Streptophyta</taxon>
        <taxon>Embryophyta</taxon>
        <taxon>Tracheophyta</taxon>
        <taxon>Spermatophyta</taxon>
        <taxon>Magnoliopsida</taxon>
        <taxon>Liliopsida</taxon>
        <taxon>Zingiberales</taxon>
        <taxon>Musaceae</taxon>
        <taxon>Ensete</taxon>
    </lineage>
</organism>
<dbReference type="PANTHER" id="PTHR11863">
    <property type="entry name" value="STEROL DESATURASE"/>
    <property type="match status" value="1"/>
</dbReference>
<reference evidence="1" key="1">
    <citation type="journal article" date="2018" name="Data Brief">
        <title>Genome sequence data from 17 accessions of Ensete ventricosum, a staple food crop for millions in Ethiopia.</title>
        <authorList>
            <person name="Yemataw Z."/>
            <person name="Muzemil S."/>
            <person name="Ambachew D."/>
            <person name="Tripathi L."/>
            <person name="Tesfaye K."/>
            <person name="Chala A."/>
            <person name="Farbos A."/>
            <person name="O'Neill P."/>
            <person name="Moore K."/>
            <person name="Grant M."/>
            <person name="Studholme D.J."/>
        </authorList>
    </citation>
    <scope>NUCLEOTIDE SEQUENCE [LARGE SCALE GENOMIC DNA]</scope>
    <source>
        <tissue evidence="1">Leaf</tissue>
    </source>
</reference>
<dbReference type="EMBL" id="KV876706">
    <property type="protein sequence ID" value="RZR75335.1"/>
    <property type="molecule type" value="Genomic_DNA"/>
</dbReference>
<evidence type="ECO:0000313" key="1">
    <source>
        <dbReference type="EMBL" id="RZR75335.1"/>
    </source>
</evidence>
<dbReference type="Proteomes" id="UP000290560">
    <property type="component" value="Unassembled WGS sequence"/>
</dbReference>
<gene>
    <name evidence="1" type="ORF">BHM03_00055038</name>
</gene>
<proteinExistence type="predicted"/>
<dbReference type="AlphaFoldDB" id="A0A444F8Z3"/>
<accession>A0A444F8Z3</accession>
<feature type="non-terminal residue" evidence="1">
    <location>
        <position position="1"/>
    </location>
</feature>
<sequence>HGVLPCAILLPCEYCCLSLGCTLLQYVLCGPLVAMAAGEWRDGRAGGWWLHLLLLFVLRSLTYQLWFSFANMLFLTRTRRVIKDGVDFKQIDSEWDWDNFLILQALLGSVVLCRAPSLEEMPLLQLKGCVIALVLHVVVSEPLFYMAHRCFHRGYLFTHYHSIHHSSPVPQPITGTYTKHLLLSSHGHLMNQLMPGGVGHWTSRVWHAIGAPRPECGDGGAAAWGVRYGAWLSEPGVWLRPPLRLPAVHGIQQRGGVAFLALRGPTRPQIHSLLPYVSHVVPPSLVEAIVCVTVQYLSLHHKEKNCNFCLFMPLFDFLGKTANNKSWDLQKEISSGAFVHQSSQLDLHYRHGS</sequence>